<keyword evidence="2" id="KW-1185">Reference proteome</keyword>
<sequence>MIVIASRMLFAFCQEKGRDQSASLLSHVY</sequence>
<name>A0A2P4SFI1_BAMTH</name>
<evidence type="ECO:0000313" key="1">
    <source>
        <dbReference type="EMBL" id="POI22865.1"/>
    </source>
</evidence>
<protein>
    <submittedName>
        <fullName evidence="1">Uncharacterized protein</fullName>
    </submittedName>
</protein>
<evidence type="ECO:0000313" key="2">
    <source>
        <dbReference type="Proteomes" id="UP000237246"/>
    </source>
</evidence>
<organism evidence="1 2">
    <name type="scientific">Bambusicola thoracicus</name>
    <name type="common">Chinese bamboo-partridge</name>
    <name type="synonym">Perdix thoracica</name>
    <dbReference type="NCBI Taxonomy" id="9083"/>
    <lineage>
        <taxon>Eukaryota</taxon>
        <taxon>Metazoa</taxon>
        <taxon>Chordata</taxon>
        <taxon>Craniata</taxon>
        <taxon>Vertebrata</taxon>
        <taxon>Euteleostomi</taxon>
        <taxon>Archelosauria</taxon>
        <taxon>Archosauria</taxon>
        <taxon>Dinosauria</taxon>
        <taxon>Saurischia</taxon>
        <taxon>Theropoda</taxon>
        <taxon>Coelurosauria</taxon>
        <taxon>Aves</taxon>
        <taxon>Neognathae</taxon>
        <taxon>Galloanserae</taxon>
        <taxon>Galliformes</taxon>
        <taxon>Phasianidae</taxon>
        <taxon>Perdicinae</taxon>
        <taxon>Bambusicola</taxon>
    </lineage>
</organism>
<dbReference type="EMBL" id="PPHD01054146">
    <property type="protein sequence ID" value="POI22865.1"/>
    <property type="molecule type" value="Genomic_DNA"/>
</dbReference>
<gene>
    <name evidence="1" type="ORF">CIB84_013386</name>
</gene>
<accession>A0A2P4SFI1</accession>
<dbReference type="Proteomes" id="UP000237246">
    <property type="component" value="Unassembled WGS sequence"/>
</dbReference>
<dbReference type="AlphaFoldDB" id="A0A2P4SFI1"/>
<reference evidence="1 2" key="1">
    <citation type="submission" date="2018-01" db="EMBL/GenBank/DDBJ databases">
        <title>Comparison of the Chinese Bamboo Partridge and Red Junglefowl genome sequences highlights the importance of demography in genome evolution.</title>
        <authorList>
            <person name="Tiley G.P."/>
            <person name="Kimball R.T."/>
            <person name="Braun E.L."/>
            <person name="Burleigh J.G."/>
        </authorList>
    </citation>
    <scope>NUCLEOTIDE SEQUENCE [LARGE SCALE GENOMIC DNA]</scope>
    <source>
        <strain evidence="1">RTK389</strain>
        <tissue evidence="1">Blood</tissue>
    </source>
</reference>
<proteinExistence type="predicted"/>
<comment type="caution">
    <text evidence="1">The sequence shown here is derived from an EMBL/GenBank/DDBJ whole genome shotgun (WGS) entry which is preliminary data.</text>
</comment>